<evidence type="ECO:0000313" key="4">
    <source>
        <dbReference type="EMBL" id="KIM80745.1"/>
    </source>
</evidence>
<dbReference type="GO" id="GO:0003677">
    <property type="term" value="F:DNA binding"/>
    <property type="evidence" value="ECO:0007669"/>
    <property type="project" value="UniProtKB-KW"/>
</dbReference>
<accession>A0A0C3F7X1</accession>
<dbReference type="PRINTS" id="PR00930">
    <property type="entry name" value="HIGHMOBLTYIY"/>
</dbReference>
<dbReference type="InParanoid" id="A0A0C3F7X1"/>
<dbReference type="SMART" id="SM00384">
    <property type="entry name" value="AT_hook"/>
    <property type="match status" value="4"/>
</dbReference>
<feature type="region of interest" description="Disordered" evidence="3">
    <location>
        <begin position="1"/>
        <end position="138"/>
    </location>
</feature>
<dbReference type="Pfam" id="PF02178">
    <property type="entry name" value="AT_hook"/>
    <property type="match status" value="4"/>
</dbReference>
<keyword evidence="2" id="KW-0238">DNA-binding</keyword>
<dbReference type="InterPro" id="IPR017956">
    <property type="entry name" value="AT_hook_DNA-bd_motif"/>
</dbReference>
<evidence type="ECO:0000256" key="2">
    <source>
        <dbReference type="ARBA" id="ARBA00023125"/>
    </source>
</evidence>
<keyword evidence="1" id="KW-0677">Repeat</keyword>
<evidence type="ECO:0000256" key="3">
    <source>
        <dbReference type="SAM" id="MobiDB-lite"/>
    </source>
</evidence>
<dbReference type="Proteomes" id="UP000054166">
    <property type="component" value="Unassembled WGS sequence"/>
</dbReference>
<keyword evidence="5" id="KW-1185">Reference proteome</keyword>
<dbReference type="GO" id="GO:0000785">
    <property type="term" value="C:chromatin"/>
    <property type="evidence" value="ECO:0007669"/>
    <property type="project" value="InterPro"/>
</dbReference>
<proteinExistence type="predicted"/>
<feature type="compositionally biased region" description="Basic residues" evidence="3">
    <location>
        <begin position="43"/>
        <end position="56"/>
    </location>
</feature>
<evidence type="ECO:0000256" key="1">
    <source>
        <dbReference type="ARBA" id="ARBA00022737"/>
    </source>
</evidence>
<dbReference type="GO" id="GO:0005634">
    <property type="term" value="C:nucleus"/>
    <property type="evidence" value="ECO:0007669"/>
    <property type="project" value="InterPro"/>
</dbReference>
<dbReference type="OrthoDB" id="3268356at2759"/>
<gene>
    <name evidence="4" type="ORF">PILCRDRAFT_822010</name>
</gene>
<sequence length="138" mass="14318">MSPSPPQEAVAEGKAQDELEENGQVVVGEAEDGAGETSGAPVKRGRGRPKGSKNKKGSTFAADVSATDAPKKKRGRPPKEKKPEEVGTDGEPAPKRKRGRPPKNPKPEGEADATSGAEGGEPSEKKKRGRPPKSATST</sequence>
<dbReference type="HOGENOM" id="CLU_133973_0_0_1"/>
<dbReference type="EMBL" id="KN833002">
    <property type="protein sequence ID" value="KIM80745.1"/>
    <property type="molecule type" value="Genomic_DNA"/>
</dbReference>
<dbReference type="AlphaFoldDB" id="A0A0C3F7X1"/>
<protein>
    <submittedName>
        <fullName evidence="4">Uncharacterized protein</fullName>
    </submittedName>
</protein>
<dbReference type="InterPro" id="IPR000116">
    <property type="entry name" value="HMGA"/>
</dbReference>
<dbReference type="PRINTS" id="PR00929">
    <property type="entry name" value="ATHOOK"/>
</dbReference>
<reference evidence="4 5" key="1">
    <citation type="submission" date="2014-04" db="EMBL/GenBank/DDBJ databases">
        <authorList>
            <consortium name="DOE Joint Genome Institute"/>
            <person name="Kuo A."/>
            <person name="Tarkka M."/>
            <person name="Buscot F."/>
            <person name="Kohler A."/>
            <person name="Nagy L.G."/>
            <person name="Floudas D."/>
            <person name="Copeland A."/>
            <person name="Barry K.W."/>
            <person name="Cichocki N."/>
            <person name="Veneault-Fourrey C."/>
            <person name="LaButti K."/>
            <person name="Lindquist E.A."/>
            <person name="Lipzen A."/>
            <person name="Lundell T."/>
            <person name="Morin E."/>
            <person name="Murat C."/>
            <person name="Sun H."/>
            <person name="Tunlid A."/>
            <person name="Henrissat B."/>
            <person name="Grigoriev I.V."/>
            <person name="Hibbett D.S."/>
            <person name="Martin F."/>
            <person name="Nordberg H.P."/>
            <person name="Cantor M.N."/>
            <person name="Hua S.X."/>
        </authorList>
    </citation>
    <scope>NUCLEOTIDE SEQUENCE [LARGE SCALE GENOMIC DNA]</scope>
    <source>
        <strain evidence="4 5">F 1598</strain>
    </source>
</reference>
<reference evidence="5" key="2">
    <citation type="submission" date="2015-01" db="EMBL/GenBank/DDBJ databases">
        <title>Evolutionary Origins and Diversification of the Mycorrhizal Mutualists.</title>
        <authorList>
            <consortium name="DOE Joint Genome Institute"/>
            <consortium name="Mycorrhizal Genomics Consortium"/>
            <person name="Kohler A."/>
            <person name="Kuo A."/>
            <person name="Nagy L.G."/>
            <person name="Floudas D."/>
            <person name="Copeland A."/>
            <person name="Barry K.W."/>
            <person name="Cichocki N."/>
            <person name="Veneault-Fourrey C."/>
            <person name="LaButti K."/>
            <person name="Lindquist E.A."/>
            <person name="Lipzen A."/>
            <person name="Lundell T."/>
            <person name="Morin E."/>
            <person name="Murat C."/>
            <person name="Riley R."/>
            <person name="Ohm R."/>
            <person name="Sun H."/>
            <person name="Tunlid A."/>
            <person name="Henrissat B."/>
            <person name="Grigoriev I.V."/>
            <person name="Hibbett D.S."/>
            <person name="Martin F."/>
        </authorList>
    </citation>
    <scope>NUCLEOTIDE SEQUENCE [LARGE SCALE GENOMIC DNA]</scope>
    <source>
        <strain evidence="5">F 1598</strain>
    </source>
</reference>
<name>A0A0C3F7X1_PILCF</name>
<evidence type="ECO:0000313" key="5">
    <source>
        <dbReference type="Proteomes" id="UP000054166"/>
    </source>
</evidence>
<dbReference type="STRING" id="765440.A0A0C3F7X1"/>
<organism evidence="4 5">
    <name type="scientific">Piloderma croceum (strain F 1598)</name>
    <dbReference type="NCBI Taxonomy" id="765440"/>
    <lineage>
        <taxon>Eukaryota</taxon>
        <taxon>Fungi</taxon>
        <taxon>Dikarya</taxon>
        <taxon>Basidiomycota</taxon>
        <taxon>Agaricomycotina</taxon>
        <taxon>Agaricomycetes</taxon>
        <taxon>Agaricomycetidae</taxon>
        <taxon>Atheliales</taxon>
        <taxon>Atheliaceae</taxon>
        <taxon>Piloderma</taxon>
    </lineage>
</organism>
<dbReference type="GO" id="GO:0006355">
    <property type="term" value="P:regulation of DNA-templated transcription"/>
    <property type="evidence" value="ECO:0007669"/>
    <property type="project" value="InterPro"/>
</dbReference>